<keyword evidence="2" id="KW-1185">Reference proteome</keyword>
<proteinExistence type="predicted"/>
<keyword evidence="1" id="KW-0560">Oxidoreductase</keyword>
<organism evidence="1 2">
    <name type="scientific">Paenibacillus sepulcri</name>
    <dbReference type="NCBI Taxonomy" id="359917"/>
    <lineage>
        <taxon>Bacteria</taxon>
        <taxon>Bacillati</taxon>
        <taxon>Bacillota</taxon>
        <taxon>Bacilli</taxon>
        <taxon>Bacillales</taxon>
        <taxon>Paenibacillaceae</taxon>
        <taxon>Paenibacillus</taxon>
    </lineage>
</organism>
<dbReference type="EMBL" id="JAHZIK010001280">
    <property type="protein sequence ID" value="MBW7458641.1"/>
    <property type="molecule type" value="Genomic_DNA"/>
</dbReference>
<dbReference type="RefSeq" id="WP_210046018.1">
    <property type="nucleotide sequence ID" value="NZ_JBHLVU010000007.1"/>
</dbReference>
<dbReference type="InterPro" id="IPR008775">
    <property type="entry name" value="Phytyl_CoA_dOase-like"/>
</dbReference>
<dbReference type="Gene3D" id="2.60.120.620">
    <property type="entry name" value="q2cbj1_9rhob like domain"/>
    <property type="match status" value="1"/>
</dbReference>
<protein>
    <submittedName>
        <fullName evidence="1">Phytanoyl-CoA dioxygenase family protein</fullName>
    </submittedName>
</protein>
<evidence type="ECO:0000313" key="2">
    <source>
        <dbReference type="Proteomes" id="UP001519887"/>
    </source>
</evidence>
<gene>
    <name evidence="1" type="ORF">K0U00_31820</name>
</gene>
<dbReference type="Pfam" id="PF05721">
    <property type="entry name" value="PhyH"/>
    <property type="match status" value="1"/>
</dbReference>
<evidence type="ECO:0000313" key="1">
    <source>
        <dbReference type="EMBL" id="MBW7458641.1"/>
    </source>
</evidence>
<dbReference type="Proteomes" id="UP001519887">
    <property type="component" value="Unassembled WGS sequence"/>
</dbReference>
<dbReference type="SUPFAM" id="SSF51197">
    <property type="entry name" value="Clavaminate synthase-like"/>
    <property type="match status" value="1"/>
</dbReference>
<name>A0ABS7CDD2_9BACL</name>
<sequence>MQLMYEQKKQLLEQGYVKVPGVVPRIMVEQAMKAINHSIGKGIPADHRGANYCRELETEQIITDLFNKTPAKALVDSLVGEDSYHPVQLGQIALRFPDYPDHPVDDHHGAHLDGVLRVKDGVAQNFTALVGLILSDKTGQHQGNFTVYPGTHRAYEAYFREHGPEILFQDEGFQTIHRSTNVPLPKPVQITGEPGDLILTHYQLIHAGGMNVSERIRYSLYFRVDHIDRKNDWKAPLIDMWRHWPGMQPMLLSTSS</sequence>
<reference evidence="1 2" key="1">
    <citation type="submission" date="2021-07" db="EMBL/GenBank/DDBJ databases">
        <title>Paenibacillus radiodurans sp. nov., isolated from the southeastern edge of Tengger Desert.</title>
        <authorList>
            <person name="Zhang G."/>
        </authorList>
    </citation>
    <scope>NUCLEOTIDE SEQUENCE [LARGE SCALE GENOMIC DNA]</scope>
    <source>
        <strain evidence="1 2">CCM 7311</strain>
    </source>
</reference>
<dbReference type="GO" id="GO:0051213">
    <property type="term" value="F:dioxygenase activity"/>
    <property type="evidence" value="ECO:0007669"/>
    <property type="project" value="UniProtKB-KW"/>
</dbReference>
<comment type="caution">
    <text evidence="1">The sequence shown here is derived from an EMBL/GenBank/DDBJ whole genome shotgun (WGS) entry which is preliminary data.</text>
</comment>
<keyword evidence="1" id="KW-0223">Dioxygenase</keyword>
<accession>A0ABS7CDD2</accession>